<dbReference type="Proteomes" id="UP000809431">
    <property type="component" value="Unassembled WGS sequence"/>
</dbReference>
<protein>
    <recommendedName>
        <fullName evidence="3">Type VI secretion protein</fullName>
    </recommendedName>
</protein>
<sequence length="143" mass="15866">MFFLLIVSISACSLMQPEVAMRSAVIEVAPGANDDTPIAVDFLAVDDPDLLKVLLTTSSAQWFAAREQYRRDYPQLLQVWGLEVVPGQRLVFDRVPLAGVPAQGVLVFAGYDAPGAHRLRLESEREVRIRLESRDLQMMQAGP</sequence>
<accession>A0ABS2BPW9</accession>
<dbReference type="EMBL" id="JAESND010000012">
    <property type="protein sequence ID" value="MBM3117677.1"/>
    <property type="molecule type" value="Genomic_DNA"/>
</dbReference>
<proteinExistence type="predicted"/>
<comment type="caution">
    <text evidence="1">The sequence shown here is derived from an EMBL/GenBank/DDBJ whole genome shotgun (WGS) entry which is preliminary data.</text>
</comment>
<gene>
    <name evidence="1" type="ORF">JMJ54_17725</name>
</gene>
<evidence type="ECO:0008006" key="3">
    <source>
        <dbReference type="Google" id="ProtNLM"/>
    </source>
</evidence>
<evidence type="ECO:0000313" key="2">
    <source>
        <dbReference type="Proteomes" id="UP000809431"/>
    </source>
</evidence>
<keyword evidence="2" id="KW-1185">Reference proteome</keyword>
<organism evidence="1 2">
    <name type="scientific">Jeongeupia naejangsanensis</name>
    <dbReference type="NCBI Taxonomy" id="613195"/>
    <lineage>
        <taxon>Bacteria</taxon>
        <taxon>Pseudomonadati</taxon>
        <taxon>Pseudomonadota</taxon>
        <taxon>Betaproteobacteria</taxon>
        <taxon>Neisseriales</taxon>
        <taxon>Chitinibacteraceae</taxon>
        <taxon>Jeongeupia</taxon>
    </lineage>
</organism>
<name>A0ABS2BPW9_9NEIS</name>
<dbReference type="RefSeq" id="WP_203539889.1">
    <property type="nucleotide sequence ID" value="NZ_JAESND010000012.1"/>
</dbReference>
<evidence type="ECO:0000313" key="1">
    <source>
        <dbReference type="EMBL" id="MBM3117677.1"/>
    </source>
</evidence>
<reference evidence="1 2" key="1">
    <citation type="submission" date="2021-01" db="EMBL/GenBank/DDBJ databases">
        <title>Draft Genome Sequence and Polyhydroxyalkanoate Biosynthetic Potential of Jeongeupia naejangsanensis Type Strain DSM 24253.</title>
        <authorList>
            <person name="Turrini P."/>
            <person name="Artuso I."/>
            <person name="Lugli G.A."/>
            <person name="Frangipani E."/>
            <person name="Ventura M."/>
            <person name="Visca P."/>
        </authorList>
    </citation>
    <scope>NUCLEOTIDE SEQUENCE [LARGE SCALE GENOMIC DNA]</scope>
    <source>
        <strain evidence="1 2">DSM 24253</strain>
    </source>
</reference>